<dbReference type="Proteomes" id="UP001518925">
    <property type="component" value="Unassembled WGS sequence"/>
</dbReference>
<comment type="caution">
    <text evidence="1">The sequence shown here is derived from an EMBL/GenBank/DDBJ whole genome shotgun (WGS) entry which is preliminary data.</text>
</comment>
<dbReference type="EMBL" id="JAFELM010000018">
    <property type="protein sequence ID" value="MBM6617008.1"/>
    <property type="molecule type" value="Genomic_DNA"/>
</dbReference>
<evidence type="ECO:0000313" key="2">
    <source>
        <dbReference type="Proteomes" id="UP001518925"/>
    </source>
</evidence>
<proteinExistence type="predicted"/>
<protein>
    <submittedName>
        <fullName evidence="1">Uncharacterized protein</fullName>
    </submittedName>
</protein>
<name>A0ABS2DHI7_9BACI</name>
<accession>A0ABS2DHI7</accession>
<reference evidence="1 2" key="1">
    <citation type="submission" date="2021-02" db="EMBL/GenBank/DDBJ databases">
        <title>Bacillus sp. RD4P76, an endophyte from a halophyte.</title>
        <authorList>
            <person name="Sun J.-Q."/>
        </authorList>
    </citation>
    <scope>NUCLEOTIDE SEQUENCE [LARGE SCALE GENOMIC DNA]</scope>
    <source>
        <strain evidence="1 2">RD4P76</strain>
    </source>
</reference>
<sequence>MTNVIYQARAGDGFRKRGLKRDTYFRSAEDAISEVLALKEKMDSKYNNEIAWDYAGEITGNTAKMKILKGYLGGDKKTDPFFLQIVSIEENDTANVDKPIHPKKISTKDKKVMNKAIKLFK</sequence>
<dbReference type="RefSeq" id="WP_204202396.1">
    <property type="nucleotide sequence ID" value="NZ_JAFELM010000018.1"/>
</dbReference>
<evidence type="ECO:0000313" key="1">
    <source>
        <dbReference type="EMBL" id="MBM6617008.1"/>
    </source>
</evidence>
<keyword evidence="2" id="KW-1185">Reference proteome</keyword>
<organism evidence="1 2">
    <name type="scientific">Bacillus suaedaesalsae</name>
    <dbReference type="NCBI Taxonomy" id="2810349"/>
    <lineage>
        <taxon>Bacteria</taxon>
        <taxon>Bacillati</taxon>
        <taxon>Bacillota</taxon>
        <taxon>Bacilli</taxon>
        <taxon>Bacillales</taxon>
        <taxon>Bacillaceae</taxon>
        <taxon>Bacillus</taxon>
    </lineage>
</organism>
<gene>
    <name evidence="1" type="ORF">JR050_04895</name>
</gene>